<dbReference type="FunFam" id="3.90.70.10:FF:000023">
    <property type="entry name" value="Senescence-specific cysteine protease SAG39"/>
    <property type="match status" value="1"/>
</dbReference>
<dbReference type="InterPro" id="IPR013128">
    <property type="entry name" value="Peptidase_C1A"/>
</dbReference>
<evidence type="ECO:0000256" key="1">
    <source>
        <dbReference type="ARBA" id="ARBA00008455"/>
    </source>
</evidence>
<dbReference type="GO" id="GO:0006508">
    <property type="term" value="P:proteolysis"/>
    <property type="evidence" value="ECO:0007669"/>
    <property type="project" value="UniProtKB-KW"/>
</dbReference>
<dbReference type="EMBL" id="NMUH01000340">
    <property type="protein sequence ID" value="MQL77256.1"/>
    <property type="molecule type" value="Genomic_DNA"/>
</dbReference>
<dbReference type="SMART" id="SM00645">
    <property type="entry name" value="Pept_C1"/>
    <property type="match status" value="1"/>
</dbReference>
<dbReference type="InterPro" id="IPR013201">
    <property type="entry name" value="Prot_inhib_I29"/>
</dbReference>
<dbReference type="InterPro" id="IPR025661">
    <property type="entry name" value="Pept_asp_AS"/>
</dbReference>
<accession>A0A843U4N0</accession>
<keyword evidence="5" id="KW-0788">Thiol protease</keyword>
<feature type="domain" description="Cathepsin propeptide inhibitor" evidence="10">
    <location>
        <begin position="44"/>
        <end position="106"/>
    </location>
</feature>
<evidence type="ECO:0000313" key="12">
    <source>
        <dbReference type="Proteomes" id="UP000652761"/>
    </source>
</evidence>
<comment type="similarity">
    <text evidence="1">Belongs to the peptidase C1 family.</text>
</comment>
<dbReference type="AlphaFoldDB" id="A0A843U4N0"/>
<evidence type="ECO:0000256" key="3">
    <source>
        <dbReference type="ARBA" id="ARBA00022729"/>
    </source>
</evidence>
<dbReference type="InterPro" id="IPR039417">
    <property type="entry name" value="Peptidase_C1A_papain-like"/>
</dbReference>
<evidence type="ECO:0000256" key="6">
    <source>
        <dbReference type="ARBA" id="ARBA00023157"/>
    </source>
</evidence>
<dbReference type="Proteomes" id="UP000652761">
    <property type="component" value="Unassembled WGS sequence"/>
</dbReference>
<dbReference type="SUPFAM" id="SSF54001">
    <property type="entry name" value="Cysteine proteinases"/>
    <property type="match status" value="1"/>
</dbReference>
<dbReference type="PROSITE" id="PS00640">
    <property type="entry name" value="THIOL_PROTEASE_ASN"/>
    <property type="match status" value="1"/>
</dbReference>
<feature type="region of interest" description="Disordered" evidence="7">
    <location>
        <begin position="372"/>
        <end position="391"/>
    </location>
</feature>
<evidence type="ECO:0000259" key="9">
    <source>
        <dbReference type="SMART" id="SM00645"/>
    </source>
</evidence>
<feature type="signal peptide" evidence="8">
    <location>
        <begin position="1"/>
        <end position="25"/>
    </location>
</feature>
<evidence type="ECO:0000256" key="8">
    <source>
        <dbReference type="SAM" id="SignalP"/>
    </source>
</evidence>
<keyword evidence="6" id="KW-1015">Disulfide bond</keyword>
<evidence type="ECO:0000256" key="4">
    <source>
        <dbReference type="ARBA" id="ARBA00022801"/>
    </source>
</evidence>
<gene>
    <name evidence="11" type="ORF">Taro_009661</name>
</gene>
<dbReference type="CDD" id="cd02248">
    <property type="entry name" value="Peptidase_C1A"/>
    <property type="match status" value="1"/>
</dbReference>
<dbReference type="PROSITE" id="PS00139">
    <property type="entry name" value="THIOL_PROTEASE_CYS"/>
    <property type="match status" value="1"/>
</dbReference>
<organism evidence="11 12">
    <name type="scientific">Colocasia esculenta</name>
    <name type="common">Wild taro</name>
    <name type="synonym">Arum esculentum</name>
    <dbReference type="NCBI Taxonomy" id="4460"/>
    <lineage>
        <taxon>Eukaryota</taxon>
        <taxon>Viridiplantae</taxon>
        <taxon>Streptophyta</taxon>
        <taxon>Embryophyta</taxon>
        <taxon>Tracheophyta</taxon>
        <taxon>Spermatophyta</taxon>
        <taxon>Magnoliopsida</taxon>
        <taxon>Liliopsida</taxon>
        <taxon>Araceae</taxon>
        <taxon>Aroideae</taxon>
        <taxon>Colocasieae</taxon>
        <taxon>Colocasia</taxon>
    </lineage>
</organism>
<evidence type="ECO:0000256" key="7">
    <source>
        <dbReference type="SAM" id="MobiDB-lite"/>
    </source>
</evidence>
<keyword evidence="3 8" id="KW-0732">Signal</keyword>
<dbReference type="InterPro" id="IPR025660">
    <property type="entry name" value="Pept_his_AS"/>
</dbReference>
<evidence type="ECO:0000313" key="11">
    <source>
        <dbReference type="EMBL" id="MQL77256.1"/>
    </source>
</evidence>
<evidence type="ECO:0000256" key="2">
    <source>
        <dbReference type="ARBA" id="ARBA00022670"/>
    </source>
</evidence>
<dbReference type="PANTHER" id="PTHR12411">
    <property type="entry name" value="CYSTEINE PROTEASE FAMILY C1-RELATED"/>
    <property type="match status" value="1"/>
</dbReference>
<name>A0A843U4N0_COLES</name>
<dbReference type="Pfam" id="PF08246">
    <property type="entry name" value="Inhibitor_I29"/>
    <property type="match status" value="1"/>
</dbReference>
<feature type="region of interest" description="Disordered" evidence="7">
    <location>
        <begin position="115"/>
        <end position="141"/>
    </location>
</feature>
<dbReference type="InterPro" id="IPR038765">
    <property type="entry name" value="Papain-like_cys_pep_sf"/>
</dbReference>
<comment type="caution">
    <text evidence="11">The sequence shown here is derived from an EMBL/GenBank/DDBJ whole genome shotgun (WGS) entry which is preliminary data.</text>
</comment>
<dbReference type="InterPro" id="IPR000169">
    <property type="entry name" value="Pept_cys_AS"/>
</dbReference>
<dbReference type="Pfam" id="PF00112">
    <property type="entry name" value="Peptidase_C1"/>
    <property type="match status" value="1"/>
</dbReference>
<keyword evidence="4" id="KW-0378">Hydrolase</keyword>
<keyword evidence="2" id="KW-0645">Protease</keyword>
<dbReference type="SMART" id="SM00848">
    <property type="entry name" value="Inhibitor_I29"/>
    <property type="match status" value="1"/>
</dbReference>
<dbReference type="InterPro" id="IPR000668">
    <property type="entry name" value="Peptidase_C1A_C"/>
</dbReference>
<evidence type="ECO:0000259" key="10">
    <source>
        <dbReference type="SMART" id="SM00848"/>
    </source>
</evidence>
<dbReference type="GO" id="GO:0008234">
    <property type="term" value="F:cysteine-type peptidase activity"/>
    <property type="evidence" value="ECO:0007669"/>
    <property type="project" value="UniProtKB-KW"/>
</dbReference>
<protein>
    <submittedName>
        <fullName evidence="11">Uncharacterized protein</fullName>
    </submittedName>
</protein>
<feature type="chain" id="PRO_5032523879" evidence="8">
    <location>
        <begin position="26"/>
        <end position="391"/>
    </location>
</feature>
<proteinExistence type="inferred from homology"/>
<reference evidence="11" key="1">
    <citation type="submission" date="2017-07" db="EMBL/GenBank/DDBJ databases">
        <title>Taro Niue Genome Assembly and Annotation.</title>
        <authorList>
            <person name="Atibalentja N."/>
            <person name="Keating K."/>
            <person name="Fields C.J."/>
        </authorList>
    </citation>
    <scope>NUCLEOTIDE SEQUENCE</scope>
    <source>
        <strain evidence="11">Niue_2</strain>
        <tissue evidence="11">Leaf</tissue>
    </source>
</reference>
<dbReference type="PRINTS" id="PR00705">
    <property type="entry name" value="PAPAIN"/>
</dbReference>
<evidence type="ECO:0000256" key="5">
    <source>
        <dbReference type="ARBA" id="ARBA00022807"/>
    </source>
</evidence>
<dbReference type="OrthoDB" id="10253408at2759"/>
<dbReference type="PROSITE" id="PS00639">
    <property type="entry name" value="THIOL_PROTEASE_HIS"/>
    <property type="match status" value="1"/>
</dbReference>
<dbReference type="Gene3D" id="3.90.70.10">
    <property type="entry name" value="Cysteine proteinases"/>
    <property type="match status" value="1"/>
</dbReference>
<sequence length="391" mass="43177">MAAACACCGVLQLCLLLLLLPLVSSISEVTDQDVRSDWELLALYRRWLSLYRPSEVVPASPETAQPPRRFHVFKENARYIHRANRRRNLSYELGLNKFADLTNEEFRATYTTRPPVAKRRPERRRDFARGDGATPLPASADWREKGAVTGVKDQGACGSCWAFSTVAAVEGINQIRTGELVSLSEQELVDCDKVVNEGCNGGFMDDAFKFIVAKGGISSEEEYPYTATDDGRCNITKGYMLRGHNILLIYHVATLQNSHVVSIDGYEDVPAGDGVALLNAVSRQPVSVAIDASSIEFQFYWRGVFNGVCGTSLNHGVAVVGYGEMYYGTKYWVVKNSWGSDWGEEGYIRMERREGDGLCGINLLASYPIKVSPANPSSSSPPPSWSRSSSR</sequence>
<feature type="domain" description="Peptidase C1A papain C-terminal" evidence="9">
    <location>
        <begin position="136"/>
        <end position="369"/>
    </location>
</feature>
<keyword evidence="12" id="KW-1185">Reference proteome</keyword>